<dbReference type="GO" id="GO:0016705">
    <property type="term" value="F:oxidoreductase activity, acting on paired donors, with incorporation or reduction of molecular oxygen"/>
    <property type="evidence" value="ECO:0007669"/>
    <property type="project" value="InterPro"/>
</dbReference>
<evidence type="ECO:0000313" key="13">
    <source>
        <dbReference type="EMBL" id="QCE10639.1"/>
    </source>
</evidence>
<dbReference type="GO" id="GO:0004497">
    <property type="term" value="F:monooxygenase activity"/>
    <property type="evidence" value="ECO:0007669"/>
    <property type="project" value="UniProtKB-KW"/>
</dbReference>
<dbReference type="GO" id="GO:0016020">
    <property type="term" value="C:membrane"/>
    <property type="evidence" value="ECO:0007669"/>
    <property type="project" value="UniProtKB-SubCell"/>
</dbReference>
<keyword evidence="7" id="KW-0560">Oxidoreductase</keyword>
<dbReference type="PRINTS" id="PR00385">
    <property type="entry name" value="P450"/>
</dbReference>
<evidence type="ECO:0000256" key="10">
    <source>
        <dbReference type="ARBA" id="ARBA00023136"/>
    </source>
</evidence>
<keyword evidence="10 12" id="KW-0472">Membrane</keyword>
<organism evidence="13 14">
    <name type="scientific">Vigna unguiculata</name>
    <name type="common">Cowpea</name>
    <dbReference type="NCBI Taxonomy" id="3917"/>
    <lineage>
        <taxon>Eukaryota</taxon>
        <taxon>Viridiplantae</taxon>
        <taxon>Streptophyta</taxon>
        <taxon>Embryophyta</taxon>
        <taxon>Tracheophyta</taxon>
        <taxon>Spermatophyta</taxon>
        <taxon>Magnoliopsida</taxon>
        <taxon>eudicotyledons</taxon>
        <taxon>Gunneridae</taxon>
        <taxon>Pentapetalae</taxon>
        <taxon>rosids</taxon>
        <taxon>fabids</taxon>
        <taxon>Fabales</taxon>
        <taxon>Fabaceae</taxon>
        <taxon>Papilionoideae</taxon>
        <taxon>50 kb inversion clade</taxon>
        <taxon>NPAAA clade</taxon>
        <taxon>indigoferoid/millettioid clade</taxon>
        <taxon>Phaseoleae</taxon>
        <taxon>Vigna</taxon>
    </lineage>
</organism>
<keyword evidence="8 11" id="KW-0408">Iron</keyword>
<dbReference type="PROSITE" id="PS00086">
    <property type="entry name" value="CYTOCHROME_P450"/>
    <property type="match status" value="2"/>
</dbReference>
<accession>A0A4D6NDL5</accession>
<gene>
    <name evidence="13" type="ORF">DEO72_LG10g1870</name>
</gene>
<proteinExistence type="inferred from homology"/>
<evidence type="ECO:0000256" key="12">
    <source>
        <dbReference type="SAM" id="Phobius"/>
    </source>
</evidence>
<keyword evidence="4 12" id="KW-0812">Transmembrane</keyword>
<evidence type="ECO:0000256" key="11">
    <source>
        <dbReference type="PIRSR" id="PIRSR602401-1"/>
    </source>
</evidence>
<evidence type="ECO:0000256" key="4">
    <source>
        <dbReference type="ARBA" id="ARBA00022692"/>
    </source>
</evidence>
<dbReference type="CDD" id="cd20642">
    <property type="entry name" value="CYP72"/>
    <property type="match status" value="2"/>
</dbReference>
<dbReference type="PANTHER" id="PTHR24282:SF255">
    <property type="entry name" value="CYTOCHROME P450 72A11-RELATED"/>
    <property type="match status" value="1"/>
</dbReference>
<dbReference type="AlphaFoldDB" id="A0A4D6NDL5"/>
<dbReference type="Pfam" id="PF00067">
    <property type="entry name" value="p450"/>
    <property type="match status" value="2"/>
</dbReference>
<dbReference type="GO" id="GO:0020037">
    <property type="term" value="F:heme binding"/>
    <property type="evidence" value="ECO:0007669"/>
    <property type="project" value="InterPro"/>
</dbReference>
<dbReference type="Gene3D" id="1.10.630.10">
    <property type="entry name" value="Cytochrome P450"/>
    <property type="match status" value="2"/>
</dbReference>
<evidence type="ECO:0000256" key="8">
    <source>
        <dbReference type="ARBA" id="ARBA00023004"/>
    </source>
</evidence>
<evidence type="ECO:0000256" key="7">
    <source>
        <dbReference type="ARBA" id="ARBA00023002"/>
    </source>
</evidence>
<dbReference type="PANTHER" id="PTHR24282">
    <property type="entry name" value="CYTOCHROME P450 FAMILY MEMBER"/>
    <property type="match status" value="1"/>
</dbReference>
<feature type="transmembrane region" description="Helical" evidence="12">
    <location>
        <begin position="6"/>
        <end position="29"/>
    </location>
</feature>
<keyword evidence="6 12" id="KW-1133">Transmembrane helix</keyword>
<comment type="subcellular location">
    <subcellularLocation>
        <location evidence="1">Membrane</location>
        <topology evidence="1">Single-pass membrane protein</topology>
    </subcellularLocation>
</comment>
<reference evidence="13 14" key="1">
    <citation type="submission" date="2019-04" db="EMBL/GenBank/DDBJ databases">
        <title>An improved genome assembly and genetic linkage map for asparagus bean, Vigna unguiculata ssp. sesquipedialis.</title>
        <authorList>
            <person name="Xia Q."/>
            <person name="Zhang R."/>
            <person name="Dong Y."/>
        </authorList>
    </citation>
    <scope>NUCLEOTIDE SEQUENCE [LARGE SCALE GENOMIC DNA]</scope>
    <source>
        <tissue evidence="13">Leaf</tissue>
    </source>
</reference>
<dbReference type="InterPro" id="IPR017972">
    <property type="entry name" value="Cyt_P450_CS"/>
</dbReference>
<keyword evidence="14" id="KW-1185">Reference proteome</keyword>
<dbReference type="GO" id="GO:0005506">
    <property type="term" value="F:iron ion binding"/>
    <property type="evidence" value="ECO:0007669"/>
    <property type="project" value="InterPro"/>
</dbReference>
<dbReference type="InterPro" id="IPR036396">
    <property type="entry name" value="Cyt_P450_sf"/>
</dbReference>
<keyword evidence="5 11" id="KW-0479">Metal-binding</keyword>
<dbReference type="SUPFAM" id="SSF48264">
    <property type="entry name" value="Cytochrome P450"/>
    <property type="match status" value="2"/>
</dbReference>
<feature type="binding site" description="axial binding residue" evidence="11">
    <location>
        <position position="988"/>
    </location>
    <ligand>
        <name>heme</name>
        <dbReference type="ChEBI" id="CHEBI:30413"/>
    </ligand>
    <ligandPart>
        <name>Fe</name>
        <dbReference type="ChEBI" id="CHEBI:18248"/>
    </ligandPart>
</feature>
<dbReference type="Proteomes" id="UP000501690">
    <property type="component" value="Linkage Group LG10"/>
</dbReference>
<sequence>MEAAWTRILMLILILVLIWAWRMLNWLWFTPKRLERLLREQGLQGNPYKLFVGDTDEFVKMRKEAYSKPMNLFSHDIVPRVFSFFHHSINTHGKNSFIWFGPVPRVTLTDPELIKEVLNKPTDFEKINLNPQFRLLAPGLVRLDGEKWSKHRKIINPAFNLEKLKDMLPLFIKCCDDLISKWEEMLSSNGSSEIDVWPFLQTLASDAISRTAFGSSYEEGRRIFQLLKEQTQLTVQLMLKVYIPGWRGLVMFPCRFVPTATHRRMNAIDREIKASLMNIINNREKALKAGEATKNDLLDILLESNHKEMQEGNNKNVGMNIEEVIGECKLFYFAGQETTSSLLVWTMILLSMYPNWQTRAREEVLQGFGNQKPDFDGLNHLKTVTMILNEVLRLYSPVIGLARRVRKDVKLGNLSLAAGMQLSMQTILVHHDCELWGDDAKEFKPERFAEGVLKATNGRASLIPFGGGPRICIGQNFSLLEAKIALSMILQRFSFELSSTYTHAPITVITLQPQYGAHLILRKREMEAACTMILILILVLIWAWRMLNWLWFTPKRLERLLREQGLQGNPYTLFVGDTNEVARMRKEAFSKPMDLFSHDIGPRVFPFFHHSINTHGKNSFTWFGPIPRLTLTDPELIKDVLNKMHDFGKIHMHPQVRFIAPGLVSYEGERWSKNRKIINPAFNLEKLKNMFPLFIKCCDDLISKWEEMLSSDVSSEIDVWPFLHNLASDAISRTAFGSSYEEGRKIFQLLNEQTELTVQILLKVYIPGWRFVPTATHRRMKAIDREIKASLTNIINNRMEALKTGEATKNDLLGILLESNHKEIQEQGNKKNIGMNNEDVIAECKLFYFAGHETTSSLLVWTMVLLSMYPDWQTRAREEVLQVFSNRKPDFDGLNHLKIVTMILNEVLRLYSPVVSFFRNARKDVKLGNLSLPAGVQVFVPIVLVHHDSELWGDDVKEFKPERFAEGVLKAANGRVALFPFGWGPRICIGQNFSLLEVKIALSMILQRFSFELSPTYTHAPTAGLTLQPQYGAHLILHKVEI</sequence>
<keyword evidence="9" id="KW-0503">Monooxygenase</keyword>
<keyword evidence="3 11" id="KW-0349">Heme</keyword>
<dbReference type="InterPro" id="IPR050665">
    <property type="entry name" value="Cytochrome_P450_Monooxygen"/>
</dbReference>
<comment type="cofactor">
    <cofactor evidence="11">
        <name>heme</name>
        <dbReference type="ChEBI" id="CHEBI:30413"/>
    </cofactor>
</comment>
<comment type="similarity">
    <text evidence="2">Belongs to the cytochrome P450 family.</text>
</comment>
<evidence type="ECO:0000256" key="5">
    <source>
        <dbReference type="ARBA" id="ARBA00022723"/>
    </source>
</evidence>
<evidence type="ECO:0000256" key="1">
    <source>
        <dbReference type="ARBA" id="ARBA00004167"/>
    </source>
</evidence>
<evidence type="ECO:0000256" key="3">
    <source>
        <dbReference type="ARBA" id="ARBA00022617"/>
    </source>
</evidence>
<dbReference type="InterPro" id="IPR001128">
    <property type="entry name" value="Cyt_P450"/>
</dbReference>
<evidence type="ECO:0000256" key="2">
    <source>
        <dbReference type="ARBA" id="ARBA00010617"/>
    </source>
</evidence>
<dbReference type="InterPro" id="IPR002401">
    <property type="entry name" value="Cyt_P450_E_grp-I"/>
</dbReference>
<protein>
    <submittedName>
        <fullName evidence="13">Acyl-CoA oxidase</fullName>
    </submittedName>
</protein>
<name>A0A4D6NDL5_VIGUN</name>
<dbReference type="PRINTS" id="PR00463">
    <property type="entry name" value="EP450I"/>
</dbReference>
<dbReference type="EMBL" id="CP039354">
    <property type="protein sequence ID" value="QCE10639.1"/>
    <property type="molecule type" value="Genomic_DNA"/>
</dbReference>
<dbReference type="FunFam" id="1.10.630.10:FF:000029">
    <property type="entry name" value="Cytochrome P450 734A1"/>
    <property type="match status" value="2"/>
</dbReference>
<evidence type="ECO:0000313" key="14">
    <source>
        <dbReference type="Proteomes" id="UP000501690"/>
    </source>
</evidence>
<evidence type="ECO:0000256" key="9">
    <source>
        <dbReference type="ARBA" id="ARBA00023033"/>
    </source>
</evidence>
<evidence type="ECO:0000256" key="6">
    <source>
        <dbReference type="ARBA" id="ARBA00022989"/>
    </source>
</evidence>